<evidence type="ECO:0000313" key="3">
    <source>
        <dbReference type="Proteomes" id="UP001309876"/>
    </source>
</evidence>
<accession>A0AAN7T0I7</accession>
<organism evidence="2 3">
    <name type="scientific">Lithohypha guttulata</name>
    <dbReference type="NCBI Taxonomy" id="1690604"/>
    <lineage>
        <taxon>Eukaryota</taxon>
        <taxon>Fungi</taxon>
        <taxon>Dikarya</taxon>
        <taxon>Ascomycota</taxon>
        <taxon>Pezizomycotina</taxon>
        <taxon>Eurotiomycetes</taxon>
        <taxon>Chaetothyriomycetidae</taxon>
        <taxon>Chaetothyriales</taxon>
        <taxon>Trichomeriaceae</taxon>
        <taxon>Lithohypha</taxon>
    </lineage>
</organism>
<reference evidence="2 3" key="1">
    <citation type="submission" date="2023-08" db="EMBL/GenBank/DDBJ databases">
        <title>Black Yeasts Isolated from many extreme environments.</title>
        <authorList>
            <person name="Coleine C."/>
            <person name="Stajich J.E."/>
            <person name="Selbmann L."/>
        </authorList>
    </citation>
    <scope>NUCLEOTIDE SEQUENCE [LARGE SCALE GENOMIC DNA]</scope>
    <source>
        <strain evidence="2 3">CCFEE 5910</strain>
    </source>
</reference>
<protein>
    <submittedName>
        <fullName evidence="2">Uncharacterized protein</fullName>
    </submittedName>
</protein>
<dbReference type="EMBL" id="JAVRRJ010000003">
    <property type="protein sequence ID" value="KAK5086606.1"/>
    <property type="molecule type" value="Genomic_DNA"/>
</dbReference>
<keyword evidence="1" id="KW-1133">Transmembrane helix</keyword>
<keyword evidence="3" id="KW-1185">Reference proteome</keyword>
<feature type="transmembrane region" description="Helical" evidence="1">
    <location>
        <begin position="201"/>
        <end position="220"/>
    </location>
</feature>
<feature type="transmembrane region" description="Helical" evidence="1">
    <location>
        <begin position="88"/>
        <end position="108"/>
    </location>
</feature>
<proteinExistence type="predicted"/>
<keyword evidence="1" id="KW-0812">Transmembrane</keyword>
<evidence type="ECO:0000313" key="2">
    <source>
        <dbReference type="EMBL" id="KAK5086606.1"/>
    </source>
</evidence>
<feature type="transmembrane region" description="Helical" evidence="1">
    <location>
        <begin position="54"/>
        <end position="76"/>
    </location>
</feature>
<gene>
    <name evidence="2" type="ORF">LTR05_003774</name>
</gene>
<dbReference type="AlphaFoldDB" id="A0AAN7T0I7"/>
<feature type="transmembrane region" description="Helical" evidence="1">
    <location>
        <begin position="12"/>
        <end position="33"/>
    </location>
</feature>
<comment type="caution">
    <text evidence="2">The sequence shown here is derived from an EMBL/GenBank/DDBJ whole genome shotgun (WGS) entry which is preliminary data.</text>
</comment>
<dbReference type="Proteomes" id="UP001309876">
    <property type="component" value="Unassembled WGS sequence"/>
</dbReference>
<feature type="transmembrane region" description="Helical" evidence="1">
    <location>
        <begin position="170"/>
        <end position="189"/>
    </location>
</feature>
<name>A0AAN7T0I7_9EURO</name>
<evidence type="ECO:0000256" key="1">
    <source>
        <dbReference type="SAM" id="Phobius"/>
    </source>
</evidence>
<sequence>MTTYLDSAVAALMAEIILQAFGAVYMGFSINHARVNEFYLLGHLKYTPHGSDALIMYAGALLWTVLVGIAFLRAVYTFTPVGGIVKEAIVSIPYYIKMAALYFARGFYWVGARTYSLFDGKYVSSWPGSLQKPEDPPDDPPPYVSEKERVAQYIEDMGLKPRLLNELKTLVIALLIPWIAQWVFWIGFVRMAQDLYCPPKIWSLTAVWSFCSVVTVWCGASF</sequence>
<keyword evidence="1" id="KW-0472">Membrane</keyword>